<dbReference type="InterPro" id="IPR047113">
    <property type="entry name" value="PA2G4/ARX1"/>
</dbReference>
<dbReference type="PANTHER" id="PTHR10804:SF11">
    <property type="entry name" value="PROLIFERATION-ASSOCIATED PROTEIN 2G4"/>
    <property type="match status" value="1"/>
</dbReference>
<gene>
    <name evidence="3" type="ORF">I312_04448</name>
</gene>
<feature type="domain" description="Peptidase M24" evidence="2">
    <location>
        <begin position="12"/>
        <end position="211"/>
    </location>
</feature>
<dbReference type="InterPro" id="IPR036388">
    <property type="entry name" value="WH-like_DNA-bd_sf"/>
</dbReference>
<dbReference type="EMBL" id="KN847984">
    <property type="protein sequence ID" value="KIR46393.1"/>
    <property type="molecule type" value="Genomic_DNA"/>
</dbReference>
<reference evidence="3" key="1">
    <citation type="submission" date="2015-01" db="EMBL/GenBank/DDBJ databases">
        <title>The Genome Sequence of Cryptococcus gattii CA1280.</title>
        <authorList>
            <consortium name="The Broad Institute Genomics Platform"/>
            <person name="Cuomo C."/>
            <person name="Litvintseva A."/>
            <person name="Chen Y."/>
            <person name="Heitman J."/>
            <person name="Sun S."/>
            <person name="Springer D."/>
            <person name="Dromer F."/>
            <person name="Young S."/>
            <person name="Zeng Q."/>
            <person name="Gargeya S."/>
            <person name="Abouelleil A."/>
            <person name="Alvarado L."/>
            <person name="Chapman S.B."/>
            <person name="Gainer-Dewar J."/>
            <person name="Goldberg J."/>
            <person name="Griggs A."/>
            <person name="Gujja S."/>
            <person name="Hansen M."/>
            <person name="Howarth C."/>
            <person name="Imamovic A."/>
            <person name="Larimer J."/>
            <person name="Murphy C."/>
            <person name="Naylor J."/>
            <person name="Pearson M."/>
            <person name="Priest M."/>
            <person name="Roberts A."/>
            <person name="Saif S."/>
            <person name="Shea T."/>
            <person name="Sykes S."/>
            <person name="Wortman J."/>
            <person name="Nusbaum C."/>
            <person name="Birren B."/>
        </authorList>
    </citation>
    <scope>NUCLEOTIDE SEQUENCE [LARGE SCALE GENOMIC DNA]</scope>
    <source>
        <strain evidence="3">CA1280</strain>
    </source>
</reference>
<dbReference type="InterPro" id="IPR000994">
    <property type="entry name" value="Pept_M24"/>
</dbReference>
<dbReference type="InterPro" id="IPR036005">
    <property type="entry name" value="Creatinase/aminopeptidase-like"/>
</dbReference>
<protein>
    <submittedName>
        <fullName evidence="3">Unplaced genomic scaffold supercont1.12, whole genome shotgun sequence</fullName>
    </submittedName>
</protein>
<accession>A0A0D0UDL4</accession>
<dbReference type="OrthoDB" id="5876363at2759"/>
<organism evidence="3">
    <name type="scientific">Cryptococcus bacillisporus CA1280</name>
    <dbReference type="NCBI Taxonomy" id="1296109"/>
    <lineage>
        <taxon>Eukaryota</taxon>
        <taxon>Fungi</taxon>
        <taxon>Dikarya</taxon>
        <taxon>Basidiomycota</taxon>
        <taxon>Agaricomycotina</taxon>
        <taxon>Tremellomycetes</taxon>
        <taxon>Tremellales</taxon>
        <taxon>Cryptococcaceae</taxon>
        <taxon>Cryptococcus</taxon>
        <taxon>Cryptococcus gattii species complex</taxon>
    </lineage>
</organism>
<dbReference type="HOGENOM" id="CLU_866041_0_0_1"/>
<evidence type="ECO:0000259" key="2">
    <source>
        <dbReference type="Pfam" id="PF00557"/>
    </source>
</evidence>
<dbReference type="Pfam" id="PF00557">
    <property type="entry name" value="Peptidase_M24"/>
    <property type="match status" value="1"/>
</dbReference>
<comment type="similarity">
    <text evidence="1">Belongs to the peptidase M24 family.</text>
</comment>
<dbReference type="AlphaFoldDB" id="A0A0D0UDL4"/>
<name>A0A0D0UDL4_CRYGA</name>
<evidence type="ECO:0000256" key="1">
    <source>
        <dbReference type="ARBA" id="ARBA00007319"/>
    </source>
</evidence>
<dbReference type="Gene3D" id="3.90.230.10">
    <property type="entry name" value="Creatinase/methionine aminopeptidase superfamily"/>
    <property type="match status" value="1"/>
</dbReference>
<sequence>MPAHGSAEAYEKYVQAGRLAAEAYYHALNLAKTKSDITLAELSEAGDKYIQDRSAGQINDGICHPTTAQLDYIICNNALKTGNPLKAEGSQLLKLQVGAHIDGYGAVVGGNFLLGDSLAAKKLAKAATEVAKLVLDIIKPGTTNGDLVKRVVEYMRRTSYRGVPGLLAHNHTQYDIQGPKEIDLFPSDERPYQEGIVFETGEVYTVEVWITDAEDPVPQPAVDLDKTLHQIPPSKDISGLSAQFKEAYKCITNKVGNFPFHSRVLNDSSLVKAADDLETADILAAYPAFTLKDRSKAVAQSVVSFVVTIDGVHVLSPSIID</sequence>
<dbReference type="PANTHER" id="PTHR10804">
    <property type="entry name" value="PROTEASE FAMILY M24 METHIONYL AMINOPEPTIDASE, AMINOPEPTIDASE P"/>
    <property type="match status" value="1"/>
</dbReference>
<dbReference type="SUPFAM" id="SSF55920">
    <property type="entry name" value="Creatinase/aminopeptidase"/>
    <property type="match status" value="1"/>
</dbReference>
<proteinExistence type="inferred from homology"/>
<evidence type="ECO:0000313" key="3">
    <source>
        <dbReference type="EMBL" id="KIR46393.1"/>
    </source>
</evidence>
<dbReference type="Gene3D" id="1.10.10.10">
    <property type="entry name" value="Winged helix-like DNA-binding domain superfamily/Winged helix DNA-binding domain"/>
    <property type="match status" value="1"/>
</dbReference>